<evidence type="ECO:0000256" key="6">
    <source>
        <dbReference type="ARBA" id="ARBA00022694"/>
    </source>
</evidence>
<evidence type="ECO:0000313" key="14">
    <source>
        <dbReference type="Proteomes" id="UP000178943"/>
    </source>
</evidence>
<feature type="binding site" evidence="11">
    <location>
        <begin position="10"/>
        <end position="15"/>
    </location>
    <ligand>
        <name>FAD</name>
        <dbReference type="ChEBI" id="CHEBI:57692"/>
    </ligand>
</feature>
<evidence type="ECO:0000256" key="4">
    <source>
        <dbReference type="ARBA" id="ARBA00020461"/>
    </source>
</evidence>
<dbReference type="GO" id="GO:0005829">
    <property type="term" value="C:cytosol"/>
    <property type="evidence" value="ECO:0007669"/>
    <property type="project" value="TreeGrafter"/>
</dbReference>
<dbReference type="PRINTS" id="PR00411">
    <property type="entry name" value="PNDRDTASEI"/>
</dbReference>
<keyword evidence="8 11" id="KW-0520">NAD</keyword>
<gene>
    <name evidence="11" type="primary">mnmG</name>
    <name evidence="11" type="synonym">gidA</name>
    <name evidence="13" type="ORF">A2Y62_12085</name>
</gene>
<evidence type="ECO:0000256" key="3">
    <source>
        <dbReference type="ARBA" id="ARBA00007653"/>
    </source>
</evidence>
<dbReference type="PANTHER" id="PTHR11806:SF0">
    <property type="entry name" value="PROTEIN MTO1 HOMOLOG, MITOCHONDRIAL"/>
    <property type="match status" value="1"/>
</dbReference>
<proteinExistence type="inferred from homology"/>
<dbReference type="Pfam" id="PF21680">
    <property type="entry name" value="GIDA_C_1st"/>
    <property type="match status" value="1"/>
</dbReference>
<reference evidence="13 14" key="1">
    <citation type="journal article" date="2016" name="Nat. Commun.">
        <title>Thousands of microbial genomes shed light on interconnected biogeochemical processes in an aquifer system.</title>
        <authorList>
            <person name="Anantharaman K."/>
            <person name="Brown C.T."/>
            <person name="Hug L.A."/>
            <person name="Sharon I."/>
            <person name="Castelle C.J."/>
            <person name="Probst A.J."/>
            <person name="Thomas B.C."/>
            <person name="Singh A."/>
            <person name="Wilkins M.J."/>
            <person name="Karaoz U."/>
            <person name="Brodie E.L."/>
            <person name="Williams K.H."/>
            <person name="Hubbard S.S."/>
            <person name="Banfield J.F."/>
        </authorList>
    </citation>
    <scope>NUCLEOTIDE SEQUENCE [LARGE SCALE GENOMIC DNA]</scope>
</reference>
<evidence type="ECO:0000259" key="12">
    <source>
        <dbReference type="SMART" id="SM01228"/>
    </source>
</evidence>
<sequence>MDTYEIIVIGGGHAGCEAAHVAGTMGLATVLVTMRRDAIARMSCNPSIGGIGKSQIVRDLDAMGGIMSHVADETGIQFRLLNKKKGPSVWSPRCQSDKELYARLMQQKISKNANIEIVEGEMTEIIVRDEKVRGIKLKDGRILHGKAVIVATGTFLNGLMHIGMQSYTGGRVGEEASAGAAASLKELGFQMGRLKTGTSPRLKRSSIDYGKMEIQEGDKEPVFFSYDTKEVNLPQEVCYITYTTEETHRIIRNNLSQSPLYGGIIKGIGPRYCPSIEDKVVRFADKQRHQLFIEPEGLASETIYVNGLSTSLPMEIQQEIVASIKGLASAEIIKPGYAIEYDYVDPTELQDTLETRKVGGLYMAGQINGTTGYEEAAGLGFIAAINAANSIKGERSFKLPRWESYIGVMIHDLTRKGVREPYRMFTSRAEYRLLLRIDNADLRLTEYGHKLGLVDKKRYAAYCERKEKIEKAVAYIKGTSIARTEWGKEHDELKHMNLEKVIKRPDIKLREIAGREKEGVLSELSKGETESLEMLIKYEGYISRMLQEVEQYKRWNEFYLPHEFDYSSISGLRREIIEKIERHKPETLAEAMMIEGITPSACAIIYIYFTKGGRKKGSRKKE</sequence>
<dbReference type="InterPro" id="IPR002218">
    <property type="entry name" value="MnmG-rel"/>
</dbReference>
<dbReference type="Gene3D" id="1.10.150.570">
    <property type="entry name" value="GidA associated domain, C-terminal subdomain"/>
    <property type="match status" value="1"/>
</dbReference>
<dbReference type="EMBL" id="MFGW01000195">
    <property type="protein sequence ID" value="OGF61437.1"/>
    <property type="molecule type" value="Genomic_DNA"/>
</dbReference>
<protein>
    <recommendedName>
        <fullName evidence="4 11">tRNA uridine 5-carboxymethylaminomethyl modification enzyme MnmG</fullName>
    </recommendedName>
    <alternativeName>
        <fullName evidence="10 11">Glucose-inhibited division protein A</fullName>
    </alternativeName>
</protein>
<dbReference type="Gene3D" id="1.10.10.1800">
    <property type="entry name" value="tRNA uridine 5-carboxymethylaminomethyl modification enzyme MnmG/GidA"/>
    <property type="match status" value="1"/>
</dbReference>
<dbReference type="InterPro" id="IPR047001">
    <property type="entry name" value="MnmG_C_subdom"/>
</dbReference>
<accession>A0A1F5VDC6</accession>
<dbReference type="NCBIfam" id="TIGR00136">
    <property type="entry name" value="mnmG_gidA"/>
    <property type="match status" value="1"/>
</dbReference>
<keyword evidence="5 11" id="KW-0285">Flavoprotein</keyword>
<dbReference type="InterPro" id="IPR026904">
    <property type="entry name" value="MnmG_C"/>
</dbReference>
<keyword evidence="7 11" id="KW-0274">FAD</keyword>
<evidence type="ECO:0000256" key="11">
    <source>
        <dbReference type="HAMAP-Rule" id="MF_00129"/>
    </source>
</evidence>
<evidence type="ECO:0000256" key="9">
    <source>
        <dbReference type="ARBA" id="ARBA00025948"/>
    </source>
</evidence>
<dbReference type="InterPro" id="IPR036188">
    <property type="entry name" value="FAD/NAD-bd_sf"/>
</dbReference>
<dbReference type="InterPro" id="IPR040131">
    <property type="entry name" value="MnmG_N"/>
</dbReference>
<comment type="similarity">
    <text evidence="3 11">Belongs to the MnmG family.</text>
</comment>
<dbReference type="AlphaFoldDB" id="A0A1F5VDC6"/>
<evidence type="ECO:0000256" key="7">
    <source>
        <dbReference type="ARBA" id="ARBA00022827"/>
    </source>
</evidence>
<dbReference type="FunFam" id="3.50.50.60:FF:000002">
    <property type="entry name" value="tRNA uridine 5-carboxymethylaminomethyl modification enzyme MnmG"/>
    <property type="match status" value="1"/>
</dbReference>
<dbReference type="GO" id="GO:0030488">
    <property type="term" value="P:tRNA methylation"/>
    <property type="evidence" value="ECO:0007669"/>
    <property type="project" value="TreeGrafter"/>
</dbReference>
<dbReference type="Gene3D" id="3.50.50.60">
    <property type="entry name" value="FAD/NAD(P)-binding domain"/>
    <property type="match status" value="2"/>
</dbReference>
<dbReference type="STRING" id="1817863.A2Y62_12085"/>
<dbReference type="SUPFAM" id="SSF51905">
    <property type="entry name" value="FAD/NAD(P)-binding domain"/>
    <property type="match status" value="1"/>
</dbReference>
<comment type="cofactor">
    <cofactor evidence="1 11">
        <name>FAD</name>
        <dbReference type="ChEBI" id="CHEBI:57692"/>
    </cofactor>
</comment>
<feature type="domain" description="tRNA uridine 5-carboxymethylaminomethyl modification enzyme C-terminal subdomain" evidence="12">
    <location>
        <begin position="536"/>
        <end position="607"/>
    </location>
</feature>
<comment type="function">
    <text evidence="2 11">NAD-binding protein involved in the addition of a carboxymethylaminomethyl (cmnm) group at the wobble position (U34) of certain tRNAs, forming tRNA-cmnm(5)s(2)U34.</text>
</comment>
<evidence type="ECO:0000256" key="5">
    <source>
        <dbReference type="ARBA" id="ARBA00022630"/>
    </source>
</evidence>
<dbReference type="Pfam" id="PF13932">
    <property type="entry name" value="SAM_GIDA_C"/>
    <property type="match status" value="1"/>
</dbReference>
<dbReference type="InterPro" id="IPR020595">
    <property type="entry name" value="MnmG-rel_CS"/>
</dbReference>
<evidence type="ECO:0000256" key="2">
    <source>
        <dbReference type="ARBA" id="ARBA00003717"/>
    </source>
</evidence>
<organism evidence="13 14">
    <name type="scientific">Candidatus Fischerbacteria bacterium RBG_13_37_8</name>
    <dbReference type="NCBI Taxonomy" id="1817863"/>
    <lineage>
        <taxon>Bacteria</taxon>
        <taxon>Candidatus Fischeribacteriota</taxon>
    </lineage>
</organism>
<dbReference type="InterPro" id="IPR049312">
    <property type="entry name" value="GIDA_C_N"/>
</dbReference>
<dbReference type="HAMAP" id="MF_00129">
    <property type="entry name" value="MnmG_GidA"/>
    <property type="match status" value="1"/>
</dbReference>
<comment type="subcellular location">
    <subcellularLocation>
        <location evidence="11">Cytoplasm</location>
    </subcellularLocation>
</comment>
<dbReference type="PANTHER" id="PTHR11806">
    <property type="entry name" value="GLUCOSE INHIBITED DIVISION PROTEIN A"/>
    <property type="match status" value="1"/>
</dbReference>
<keyword evidence="6 11" id="KW-0819">tRNA processing</keyword>
<comment type="caution">
    <text evidence="13">The sequence shown here is derived from an EMBL/GenBank/DDBJ whole genome shotgun (WGS) entry which is preliminary data.</text>
</comment>
<feature type="binding site" evidence="11">
    <location>
        <begin position="269"/>
        <end position="283"/>
    </location>
    <ligand>
        <name>NAD(+)</name>
        <dbReference type="ChEBI" id="CHEBI:57540"/>
    </ligand>
</feature>
<name>A0A1F5VDC6_9BACT</name>
<dbReference type="FunFam" id="1.10.150.570:FF:000001">
    <property type="entry name" value="tRNA uridine 5-carboxymethylaminomethyl modification enzyme MnmG"/>
    <property type="match status" value="1"/>
</dbReference>
<dbReference type="InterPro" id="IPR004416">
    <property type="entry name" value="MnmG"/>
</dbReference>
<dbReference type="GO" id="GO:0050660">
    <property type="term" value="F:flavin adenine dinucleotide binding"/>
    <property type="evidence" value="ECO:0007669"/>
    <property type="project" value="UniProtKB-UniRule"/>
</dbReference>
<evidence type="ECO:0000313" key="13">
    <source>
        <dbReference type="EMBL" id="OGF61437.1"/>
    </source>
</evidence>
<evidence type="ECO:0000256" key="1">
    <source>
        <dbReference type="ARBA" id="ARBA00001974"/>
    </source>
</evidence>
<dbReference type="Pfam" id="PF01134">
    <property type="entry name" value="GIDA"/>
    <property type="match status" value="1"/>
</dbReference>
<dbReference type="Proteomes" id="UP000178943">
    <property type="component" value="Unassembled WGS sequence"/>
</dbReference>
<comment type="subunit">
    <text evidence="9 11">Homodimer. Heterotetramer of two MnmE and two MnmG subunits.</text>
</comment>
<evidence type="ECO:0000256" key="8">
    <source>
        <dbReference type="ARBA" id="ARBA00023027"/>
    </source>
</evidence>
<keyword evidence="11" id="KW-0963">Cytoplasm</keyword>
<dbReference type="GO" id="GO:0002098">
    <property type="term" value="P:tRNA wobble uridine modification"/>
    <property type="evidence" value="ECO:0007669"/>
    <property type="project" value="InterPro"/>
</dbReference>
<dbReference type="InterPro" id="IPR044920">
    <property type="entry name" value="MnmG_C_subdom_sf"/>
</dbReference>
<dbReference type="SMART" id="SM01228">
    <property type="entry name" value="GIDA_assoc_3"/>
    <property type="match status" value="1"/>
</dbReference>
<comment type="caution">
    <text evidence="11">Lacks conserved residue(s) required for the propagation of feature annotation.</text>
</comment>
<evidence type="ECO:0000256" key="10">
    <source>
        <dbReference type="ARBA" id="ARBA00031800"/>
    </source>
</evidence>
<dbReference type="PROSITE" id="PS01280">
    <property type="entry name" value="GIDA_1"/>
    <property type="match status" value="1"/>
</dbReference>